<dbReference type="AlphaFoldDB" id="A0A839QN71"/>
<sequence>MFRWSGCEKATSGPIRGLDPMVSTSVPPRVGTEVQRQVRSFAFHGPDTPRSFRLCATTYRPIRAAAVINQDIDELVMNDSGGTLFDLLEVSTVGAVAYDGRTIEAVRTSTSDVRRFSDYFHNNKTRAGETPKWVVAPSGRQMPCSGGSLTSLGWRPHARAESVTGILWGLTSIGSSTGPWMFRMMRPCTRLMRNSRALWNPSRAQMIHVPASTLHVRPWKRSGTRWFWKRVLRILGFGSIETNAWLLISALEDDGWHLILRRKAPVSKFRYWAGTPLRSPAWRWSTRT</sequence>
<comment type="caution">
    <text evidence="2">The sequence shown here is derived from an EMBL/GenBank/DDBJ whole genome shotgun (WGS) entry which is preliminary data.</text>
</comment>
<protein>
    <submittedName>
        <fullName evidence="2">Uncharacterized protein</fullName>
    </submittedName>
</protein>
<dbReference type="Proteomes" id="UP000523000">
    <property type="component" value="Unassembled WGS sequence"/>
</dbReference>
<proteinExistence type="predicted"/>
<organism evidence="2 3">
    <name type="scientific">Paeniglutamicibacter cryotolerans</name>
    <dbReference type="NCBI Taxonomy" id="670079"/>
    <lineage>
        <taxon>Bacteria</taxon>
        <taxon>Bacillati</taxon>
        <taxon>Actinomycetota</taxon>
        <taxon>Actinomycetes</taxon>
        <taxon>Micrococcales</taxon>
        <taxon>Micrococcaceae</taxon>
        <taxon>Paeniglutamicibacter</taxon>
    </lineage>
</organism>
<reference evidence="2 3" key="1">
    <citation type="submission" date="2020-08" db="EMBL/GenBank/DDBJ databases">
        <title>Sequencing the genomes of 1000 actinobacteria strains.</title>
        <authorList>
            <person name="Klenk H.-P."/>
        </authorList>
    </citation>
    <scope>NUCLEOTIDE SEQUENCE [LARGE SCALE GENOMIC DNA]</scope>
    <source>
        <strain evidence="2 3">DSM 22826</strain>
    </source>
</reference>
<name>A0A839QN71_9MICC</name>
<evidence type="ECO:0000313" key="3">
    <source>
        <dbReference type="Proteomes" id="UP000523000"/>
    </source>
</evidence>
<gene>
    <name evidence="2" type="ORF">E9229_003604</name>
</gene>
<accession>A0A839QN71</accession>
<evidence type="ECO:0000256" key="1">
    <source>
        <dbReference type="SAM" id="MobiDB-lite"/>
    </source>
</evidence>
<evidence type="ECO:0000313" key="2">
    <source>
        <dbReference type="EMBL" id="MBB2997357.1"/>
    </source>
</evidence>
<dbReference type="EMBL" id="JACHVS010000002">
    <property type="protein sequence ID" value="MBB2997357.1"/>
    <property type="molecule type" value="Genomic_DNA"/>
</dbReference>
<feature type="region of interest" description="Disordered" evidence="1">
    <location>
        <begin position="1"/>
        <end position="24"/>
    </location>
</feature>
<keyword evidence="3" id="KW-1185">Reference proteome</keyword>